<keyword evidence="7 9" id="KW-0057">Aromatic amino acid biosynthesis</keyword>
<name>A0A501Q4T9_9FLAO</name>
<keyword evidence="6 9" id="KW-0822">Tryptophan biosynthesis</keyword>
<comment type="catalytic activity">
    <reaction evidence="1 9">
        <text>N-(5-phospho-beta-D-ribosyl)anthranilate = 1-(2-carboxyphenylamino)-1-deoxy-D-ribulose 5-phosphate</text>
        <dbReference type="Rhea" id="RHEA:21540"/>
        <dbReference type="ChEBI" id="CHEBI:18277"/>
        <dbReference type="ChEBI" id="CHEBI:58613"/>
        <dbReference type="EC" id="5.3.1.24"/>
    </reaction>
</comment>
<feature type="domain" description="N-(5'phosphoribosyl) anthranilate isomerase (PRAI)" evidence="10">
    <location>
        <begin position="4"/>
        <end position="203"/>
    </location>
</feature>
<evidence type="ECO:0000256" key="3">
    <source>
        <dbReference type="ARBA" id="ARBA00012572"/>
    </source>
</evidence>
<evidence type="ECO:0000256" key="7">
    <source>
        <dbReference type="ARBA" id="ARBA00023141"/>
    </source>
</evidence>
<dbReference type="Pfam" id="PF00697">
    <property type="entry name" value="PRAI"/>
    <property type="match status" value="1"/>
</dbReference>
<dbReference type="EC" id="5.3.1.24" evidence="3 9"/>
<dbReference type="HAMAP" id="MF_00135">
    <property type="entry name" value="PRAI"/>
    <property type="match status" value="1"/>
</dbReference>
<comment type="similarity">
    <text evidence="9">Belongs to the TrpF family.</text>
</comment>
<keyword evidence="12" id="KW-1185">Reference proteome</keyword>
<dbReference type="PANTHER" id="PTHR42894">
    <property type="entry name" value="N-(5'-PHOSPHORIBOSYL)ANTHRANILATE ISOMERASE"/>
    <property type="match status" value="1"/>
</dbReference>
<evidence type="ECO:0000256" key="2">
    <source>
        <dbReference type="ARBA" id="ARBA00004664"/>
    </source>
</evidence>
<dbReference type="OrthoDB" id="9786954at2"/>
<evidence type="ECO:0000256" key="5">
    <source>
        <dbReference type="ARBA" id="ARBA00022605"/>
    </source>
</evidence>
<gene>
    <name evidence="9" type="primary">trpF</name>
    <name evidence="11" type="ORF">FJA49_13315</name>
</gene>
<dbReference type="InterPro" id="IPR044643">
    <property type="entry name" value="TrpF_fam"/>
</dbReference>
<evidence type="ECO:0000256" key="1">
    <source>
        <dbReference type="ARBA" id="ARBA00001164"/>
    </source>
</evidence>
<evidence type="ECO:0000313" key="12">
    <source>
        <dbReference type="Proteomes" id="UP000319175"/>
    </source>
</evidence>
<comment type="pathway">
    <text evidence="2 9">Amino-acid biosynthesis; L-tryptophan biosynthesis; L-tryptophan from chorismate: step 3/5.</text>
</comment>
<evidence type="ECO:0000256" key="4">
    <source>
        <dbReference type="ARBA" id="ARBA00022272"/>
    </source>
</evidence>
<dbReference type="Gene3D" id="3.20.20.70">
    <property type="entry name" value="Aldolase class I"/>
    <property type="match status" value="1"/>
</dbReference>
<protein>
    <recommendedName>
        <fullName evidence="4 9">N-(5'-phosphoribosyl)anthranilate isomerase</fullName>
        <shortName evidence="9">PRAI</shortName>
        <ecNumber evidence="3 9">5.3.1.24</ecNumber>
    </recommendedName>
</protein>
<evidence type="ECO:0000259" key="10">
    <source>
        <dbReference type="Pfam" id="PF00697"/>
    </source>
</evidence>
<keyword evidence="5 9" id="KW-0028">Amino-acid biosynthesis</keyword>
<dbReference type="AlphaFoldDB" id="A0A501Q4T9"/>
<dbReference type="GO" id="GO:0004640">
    <property type="term" value="F:phosphoribosylanthranilate isomerase activity"/>
    <property type="evidence" value="ECO:0007669"/>
    <property type="project" value="UniProtKB-UniRule"/>
</dbReference>
<accession>A0A501Q4T9</accession>
<dbReference type="GO" id="GO:0000162">
    <property type="term" value="P:L-tryptophan biosynthetic process"/>
    <property type="evidence" value="ECO:0007669"/>
    <property type="project" value="UniProtKB-UniRule"/>
</dbReference>
<dbReference type="SUPFAM" id="SSF51366">
    <property type="entry name" value="Ribulose-phoshate binding barrel"/>
    <property type="match status" value="1"/>
</dbReference>
<proteinExistence type="inferred from homology"/>
<dbReference type="CDD" id="cd00405">
    <property type="entry name" value="PRAI"/>
    <property type="match status" value="1"/>
</dbReference>
<evidence type="ECO:0000256" key="9">
    <source>
        <dbReference type="HAMAP-Rule" id="MF_00135"/>
    </source>
</evidence>
<sequence length="209" mass="23934">MQIKICGMKFPENTKEISQLSPDFLGFIFYKKSPRYLEETIHEIVPNIKKVGVFVNASLEEIREKSKQYVLDYIQLHGDETPEFCAAVESSTSAKVIKAFALDSSFDFSILEPYQNSCSYFLFDTKGQHFGGNGIAFDWKILKKYTLSKNYFLSGGISLETVEKLIDFLKSDYSEKCFAIDLNSQFEDSPGLKNSSKLKEFMQLLKQKL</sequence>
<dbReference type="InterPro" id="IPR001240">
    <property type="entry name" value="PRAI_dom"/>
</dbReference>
<dbReference type="InterPro" id="IPR011060">
    <property type="entry name" value="RibuloseP-bd_barrel"/>
</dbReference>
<dbReference type="PANTHER" id="PTHR42894:SF1">
    <property type="entry name" value="N-(5'-PHOSPHORIBOSYL)ANTHRANILATE ISOMERASE"/>
    <property type="match status" value="1"/>
</dbReference>
<reference evidence="11 12" key="1">
    <citation type="submission" date="2019-06" db="EMBL/GenBank/DDBJ databases">
        <title>Flavobacterium sp. MaA-Y11 from geoumgang.</title>
        <authorList>
            <person name="Jeong S."/>
        </authorList>
    </citation>
    <scope>NUCLEOTIDE SEQUENCE [LARGE SCALE GENOMIC DNA]</scope>
    <source>
        <strain evidence="11 12">MaA-Y11</strain>
    </source>
</reference>
<keyword evidence="8 9" id="KW-0413">Isomerase</keyword>
<dbReference type="InterPro" id="IPR013785">
    <property type="entry name" value="Aldolase_TIM"/>
</dbReference>
<comment type="caution">
    <text evidence="11">The sequence shown here is derived from an EMBL/GenBank/DDBJ whole genome shotgun (WGS) entry which is preliminary data.</text>
</comment>
<dbReference type="UniPathway" id="UPA00035">
    <property type="reaction ID" value="UER00042"/>
</dbReference>
<evidence type="ECO:0000256" key="6">
    <source>
        <dbReference type="ARBA" id="ARBA00022822"/>
    </source>
</evidence>
<dbReference type="Proteomes" id="UP000319175">
    <property type="component" value="Unassembled WGS sequence"/>
</dbReference>
<evidence type="ECO:0000313" key="11">
    <source>
        <dbReference type="EMBL" id="TPD67354.1"/>
    </source>
</evidence>
<dbReference type="EMBL" id="VFJE01000055">
    <property type="protein sequence ID" value="TPD67354.1"/>
    <property type="molecule type" value="Genomic_DNA"/>
</dbReference>
<organism evidence="11 12">
    <name type="scientific">Flavobacterium microcysteis</name>
    <dbReference type="NCBI Taxonomy" id="2596891"/>
    <lineage>
        <taxon>Bacteria</taxon>
        <taxon>Pseudomonadati</taxon>
        <taxon>Bacteroidota</taxon>
        <taxon>Flavobacteriia</taxon>
        <taxon>Flavobacteriales</taxon>
        <taxon>Flavobacteriaceae</taxon>
        <taxon>Flavobacterium</taxon>
    </lineage>
</organism>
<evidence type="ECO:0000256" key="8">
    <source>
        <dbReference type="ARBA" id="ARBA00023235"/>
    </source>
</evidence>